<dbReference type="RefSeq" id="WP_174812875.1">
    <property type="nucleotide sequence ID" value="NZ_CP054613.1"/>
</dbReference>
<organism evidence="1 2">
    <name type="scientific">Paenibacillus cellulosilyticus</name>
    <dbReference type="NCBI Taxonomy" id="375489"/>
    <lineage>
        <taxon>Bacteria</taxon>
        <taxon>Bacillati</taxon>
        <taxon>Bacillota</taxon>
        <taxon>Bacilli</taxon>
        <taxon>Bacillales</taxon>
        <taxon>Paenibacillaceae</taxon>
        <taxon>Paenibacillus</taxon>
    </lineage>
</organism>
<evidence type="ECO:0000313" key="1">
    <source>
        <dbReference type="EMBL" id="PWW08462.1"/>
    </source>
</evidence>
<dbReference type="AlphaFoldDB" id="A0A2V2Z0Y9"/>
<proteinExistence type="predicted"/>
<protein>
    <submittedName>
        <fullName evidence="1">Uncharacterized protein</fullName>
    </submittedName>
</protein>
<evidence type="ECO:0000313" key="2">
    <source>
        <dbReference type="Proteomes" id="UP000246635"/>
    </source>
</evidence>
<reference evidence="1 2" key="1">
    <citation type="submission" date="2018-05" db="EMBL/GenBank/DDBJ databases">
        <title>Genomic Encyclopedia of Type Strains, Phase III (KMG-III): the genomes of soil and plant-associated and newly described type strains.</title>
        <authorList>
            <person name="Whitman W."/>
        </authorList>
    </citation>
    <scope>NUCLEOTIDE SEQUENCE [LARGE SCALE GENOMIC DNA]</scope>
    <source>
        <strain evidence="1 2">CECT 5696</strain>
    </source>
</reference>
<sequence>MNKHERLYTVNEGDSFASGSHAHSYEDSPWEMADFGDWLDAADLFEMLE</sequence>
<dbReference type="EMBL" id="QGTQ01000001">
    <property type="protein sequence ID" value="PWW08462.1"/>
    <property type="molecule type" value="Genomic_DNA"/>
</dbReference>
<dbReference type="Proteomes" id="UP000246635">
    <property type="component" value="Unassembled WGS sequence"/>
</dbReference>
<accession>A0A2V2Z0Y9</accession>
<comment type="caution">
    <text evidence="1">The sequence shown here is derived from an EMBL/GenBank/DDBJ whole genome shotgun (WGS) entry which is preliminary data.</text>
</comment>
<gene>
    <name evidence="1" type="ORF">DFQ01_101184</name>
</gene>
<name>A0A2V2Z0Y9_9BACL</name>
<keyword evidence="2" id="KW-1185">Reference proteome</keyword>